<dbReference type="CDD" id="cd04277">
    <property type="entry name" value="ZnMc_serralysin_like"/>
    <property type="match status" value="1"/>
</dbReference>
<keyword evidence="9" id="KW-0472">Membrane</keyword>
<evidence type="ECO:0000256" key="4">
    <source>
        <dbReference type="ARBA" id="ARBA00009490"/>
    </source>
</evidence>
<protein>
    <submittedName>
        <fullName evidence="11">Serralysin</fullName>
        <ecNumber evidence="11">3.4.24.40</ecNumber>
    </submittedName>
</protein>
<evidence type="ECO:0000256" key="9">
    <source>
        <dbReference type="ARBA" id="ARBA00023136"/>
    </source>
</evidence>
<dbReference type="SUPFAM" id="SSF51120">
    <property type="entry name" value="beta-Roll"/>
    <property type="match status" value="7"/>
</dbReference>
<evidence type="ECO:0000259" key="10">
    <source>
        <dbReference type="SMART" id="SM00235"/>
    </source>
</evidence>
<dbReference type="GO" id="GO:0016020">
    <property type="term" value="C:membrane"/>
    <property type="evidence" value="ECO:0007669"/>
    <property type="project" value="UniProtKB-SubCell"/>
</dbReference>
<dbReference type="PANTHER" id="PTHR38340:SF1">
    <property type="entry name" value="S-LAYER PROTEIN"/>
    <property type="match status" value="1"/>
</dbReference>
<dbReference type="PRINTS" id="PR01488">
    <property type="entry name" value="RTXTOXINA"/>
</dbReference>
<dbReference type="InterPro" id="IPR018511">
    <property type="entry name" value="Hemolysin-typ_Ca-bd_CS"/>
</dbReference>
<accession>A0A679J2U6</accession>
<feature type="domain" description="Peptidase metallopeptidase" evidence="10">
    <location>
        <begin position="62"/>
        <end position="245"/>
    </location>
</feature>
<dbReference type="InterPro" id="IPR024079">
    <property type="entry name" value="MetalloPept_cat_dom_sf"/>
</dbReference>
<evidence type="ECO:0000256" key="5">
    <source>
        <dbReference type="ARBA" id="ARBA00022525"/>
    </source>
</evidence>
<name>A0A679J2U6_9HYPH</name>
<evidence type="ECO:0000256" key="3">
    <source>
        <dbReference type="ARBA" id="ARBA00004613"/>
    </source>
</evidence>
<dbReference type="InterPro" id="IPR034033">
    <property type="entry name" value="Serralysin-like"/>
</dbReference>
<dbReference type="GO" id="GO:0008237">
    <property type="term" value="F:metallopeptidase activity"/>
    <property type="evidence" value="ECO:0007669"/>
    <property type="project" value="InterPro"/>
</dbReference>
<dbReference type="SUPFAM" id="SSF55486">
    <property type="entry name" value="Metalloproteases ('zincins'), catalytic domain"/>
    <property type="match status" value="1"/>
</dbReference>
<dbReference type="GO" id="GO:0005615">
    <property type="term" value="C:extracellular space"/>
    <property type="evidence" value="ECO:0007669"/>
    <property type="project" value="InterPro"/>
</dbReference>
<comment type="similarity">
    <text evidence="4">Belongs to the peptidase M10B family.</text>
</comment>
<gene>
    <name evidence="11" type="ORF">MBUL_03133</name>
</gene>
<sequence>MCILCSDEPGYVSRHWMSGPSAGSASLAAVAVSAPPPGDLARVIDQLTTSWTVAAGQPAENDARTWAGTQLTYAIPSTSPPSSIASEATGFQAMTALMVARAREAFELWDDLIAIDLVETSSATNNDISFAYTSVTQGGGTYAAPTVTQGNNGVDTITKQRIWMNSSWTSHDADADMFYGGYGVETYVHEIGHTLGLSHPGKYNAGSGGAITYDGNAEYAQDTRKYTVMSYFDADEDGSGVDHVGRRDDDHNGVLDRTYGATPLLDDISAIQAKYGADPNTRVGNTTYGFNSNAGRGAFDFTQNTDPVIAIYDAGGYDTLDVSGFTTNQLIDLGAGTFSDIGSMTDNVAIARNTVIEAAVGGSGNDTIYGNASGNSLTGNGGNDRIYGFDGNDTLSGGAGNDVLDGGVGFAYASYATSTAAVTVDLSVGKVLGGYANGDTITGIEGVYGSAYADTLSGASTASSLYGGGGDDRLRGLGANDILYGEAGNDTLVGGAGADIVFGGDGFDIAGFDGSAGVTVNLINGIHAGDAAGDLFSSIERYTGSNYDDTFVGAASADDFVGRGGNDSLSGNGGADKLEGGAGADRIDGGDGIDTASYAGSSAGIYVDLSLGKVLYGDANDDTLVSIENLEGSGYDDNLVGDAAANTLSGLAGDDTLSGGDGADQLGGGDGNDILTGGAGADYMDAGDGVDWAYYSDSSAGVTVDISAGKVAGIGGSAEGDALVDFENILGSAFDDSLYGNGYANILSGGAGNDALYGYDGADTLLGGAGADRLDGGAGFDILDYGASAAGVSVNLGTGAVSGGDAAGDVLVGIERVAGSRFADTLVGTLGGDLLDGRAGADSLQGLGGDDVYVIDDSGDLVFEVAGGGADTVIAAVSYGLAAGQSIETLRTILDTGTIAIDLTGNETANKLVGNDGANLLDGGAGADTLYGRAGNDIFVVSAATDKVFESAGDGTDTVRVAVSYGLAAGQSIETLRTILDTGTVAIDLTGNETANKLVGNDGANVLDGGAGADSLYGRDGNDTFIVSAATDKVFESAGDGVDTVRAAVDYVLAAGQSIETLRTSLDTAKTAIDLTGNELVNKLVGNDGANVLDGGAGADSLYGRDGNDTFIVSEAADRVFEAVGDGADTVRAAVDYGLAAGQSIETLRTVRDTGTTAIDLTGNDVANKILGNDGLNILSGGDGADQLYGRGGADTFVFDRLGDSTVAGAGRDTLKDFSTSQGDRIDLHLIDAVAGGVVNQAFRFIEDDAFTMRAGELRSIVSGSNTLVSGDVNGDAKADFAILLSGTFALQTADFIL</sequence>
<dbReference type="InterPro" id="IPR003995">
    <property type="entry name" value="RTX_toxin_determinant-A"/>
</dbReference>
<evidence type="ECO:0000313" key="11">
    <source>
        <dbReference type="EMBL" id="CAA2105319.1"/>
    </source>
</evidence>
<evidence type="ECO:0000256" key="8">
    <source>
        <dbReference type="ARBA" id="ARBA00023026"/>
    </source>
</evidence>
<dbReference type="GO" id="GO:0005509">
    <property type="term" value="F:calcium ion binding"/>
    <property type="evidence" value="ECO:0007669"/>
    <property type="project" value="InterPro"/>
</dbReference>
<dbReference type="SMART" id="SM00235">
    <property type="entry name" value="ZnMc"/>
    <property type="match status" value="1"/>
</dbReference>
<dbReference type="Pfam" id="PF00353">
    <property type="entry name" value="HemolysinCabind"/>
    <property type="match status" value="11"/>
</dbReference>
<dbReference type="InterPro" id="IPR011049">
    <property type="entry name" value="Serralysin-like_metalloprot_C"/>
</dbReference>
<dbReference type="Pfam" id="PF08548">
    <property type="entry name" value="Peptidase_M10_C"/>
    <property type="match status" value="1"/>
</dbReference>
<dbReference type="InterPro" id="IPR006026">
    <property type="entry name" value="Peptidase_Metallo"/>
</dbReference>
<evidence type="ECO:0000256" key="2">
    <source>
        <dbReference type="ARBA" id="ARBA00004370"/>
    </source>
</evidence>
<keyword evidence="11" id="KW-0378">Hydrolase</keyword>
<comment type="cofactor">
    <cofactor evidence="1">
        <name>Ca(2+)</name>
        <dbReference type="ChEBI" id="CHEBI:29108"/>
    </cofactor>
</comment>
<evidence type="ECO:0000256" key="1">
    <source>
        <dbReference type="ARBA" id="ARBA00001913"/>
    </source>
</evidence>
<proteinExistence type="inferred from homology"/>
<dbReference type="PROSITE" id="PS00330">
    <property type="entry name" value="HEMOLYSIN_CALCIUM"/>
    <property type="match status" value="6"/>
</dbReference>
<dbReference type="InterPro" id="IPR050557">
    <property type="entry name" value="RTX_toxin/Mannuronan_C5-epim"/>
</dbReference>
<dbReference type="InterPro" id="IPR001343">
    <property type="entry name" value="Hemolysn_Ca-bd"/>
</dbReference>
<keyword evidence="7" id="KW-0677">Repeat</keyword>
<organism evidence="11">
    <name type="scientific">Methylobacterium bullatum</name>
    <dbReference type="NCBI Taxonomy" id="570505"/>
    <lineage>
        <taxon>Bacteria</taxon>
        <taxon>Pseudomonadati</taxon>
        <taxon>Pseudomonadota</taxon>
        <taxon>Alphaproteobacteria</taxon>
        <taxon>Hyphomicrobiales</taxon>
        <taxon>Methylobacteriaceae</taxon>
        <taxon>Methylobacterium</taxon>
    </lineage>
</organism>
<dbReference type="InterPro" id="IPR013858">
    <property type="entry name" value="Peptidase_M10B_C"/>
</dbReference>
<reference evidence="11" key="1">
    <citation type="submission" date="2019-12" db="EMBL/GenBank/DDBJ databases">
        <authorList>
            <person name="Cremers G."/>
        </authorList>
    </citation>
    <scope>NUCLEOTIDE SEQUENCE</scope>
    <source>
        <strain evidence="11">Mbul1</strain>
    </source>
</reference>
<dbReference type="EC" id="3.4.24.40" evidence="11"/>
<comment type="subcellular location">
    <subcellularLocation>
        <location evidence="2">Membrane</location>
    </subcellularLocation>
    <subcellularLocation>
        <location evidence="3">Secreted</location>
    </subcellularLocation>
</comment>
<keyword evidence="8" id="KW-0843">Virulence</keyword>
<keyword evidence="6" id="KW-0800">Toxin</keyword>
<evidence type="ECO:0000256" key="7">
    <source>
        <dbReference type="ARBA" id="ARBA00022737"/>
    </source>
</evidence>
<dbReference type="Gene3D" id="3.40.390.10">
    <property type="entry name" value="Collagenase (Catalytic Domain)"/>
    <property type="match status" value="1"/>
</dbReference>
<dbReference type="GO" id="GO:0090729">
    <property type="term" value="F:toxin activity"/>
    <property type="evidence" value="ECO:0007669"/>
    <property type="project" value="UniProtKB-KW"/>
</dbReference>
<dbReference type="Gene3D" id="2.150.10.10">
    <property type="entry name" value="Serralysin-like metalloprotease, C-terminal"/>
    <property type="match status" value="8"/>
</dbReference>
<dbReference type="PANTHER" id="PTHR38340">
    <property type="entry name" value="S-LAYER PROTEIN"/>
    <property type="match status" value="1"/>
</dbReference>
<keyword evidence="5" id="KW-0964">Secreted</keyword>
<dbReference type="GO" id="GO:0008270">
    <property type="term" value="F:zinc ion binding"/>
    <property type="evidence" value="ECO:0007669"/>
    <property type="project" value="InterPro"/>
</dbReference>
<dbReference type="EMBL" id="LR743504">
    <property type="protein sequence ID" value="CAA2105319.1"/>
    <property type="molecule type" value="Genomic_DNA"/>
</dbReference>
<evidence type="ECO:0000256" key="6">
    <source>
        <dbReference type="ARBA" id="ARBA00022656"/>
    </source>
</evidence>
<dbReference type="GO" id="GO:0006508">
    <property type="term" value="P:proteolysis"/>
    <property type="evidence" value="ECO:0007669"/>
    <property type="project" value="InterPro"/>
</dbReference>
<dbReference type="PRINTS" id="PR00313">
    <property type="entry name" value="CABNDNGRPT"/>
</dbReference>